<evidence type="ECO:0000256" key="1">
    <source>
        <dbReference type="ARBA" id="ARBA00009235"/>
    </source>
</evidence>
<comment type="similarity">
    <text evidence="1">Belongs to the SIS family. PHI subfamily.</text>
</comment>
<proteinExistence type="inferred from homology"/>
<dbReference type="AlphaFoldDB" id="A0A0D6EWA5"/>
<dbReference type="Proteomes" id="UP000064007">
    <property type="component" value="Chromosome 1"/>
</dbReference>
<accession>A0A0D6EWA5</accession>
<evidence type="ECO:0000259" key="2">
    <source>
        <dbReference type="PROSITE" id="PS51464"/>
    </source>
</evidence>
<dbReference type="PANTHER" id="PTHR43443:SF1">
    <property type="entry name" value="3-HEXULOSE-6-PHOSPHATE ISOMERASE"/>
    <property type="match status" value="1"/>
</dbReference>
<evidence type="ECO:0000313" key="3">
    <source>
        <dbReference type="EMBL" id="CEZ19729.1"/>
    </source>
</evidence>
<keyword evidence="4" id="KW-1185">Reference proteome</keyword>
<dbReference type="Gene3D" id="3.40.50.10490">
    <property type="entry name" value="Glucose-6-phosphate isomerase like protein, domain 1"/>
    <property type="match status" value="1"/>
</dbReference>
<dbReference type="HOGENOM" id="CLU_094236_1_0_4"/>
<dbReference type="KEGG" id="mbat:BN1208_0844"/>
<feature type="domain" description="SIS" evidence="2">
    <location>
        <begin position="22"/>
        <end position="164"/>
    </location>
</feature>
<dbReference type="GO" id="GO:0043800">
    <property type="term" value="F:6-phospho-3-hexuloisomerase activity"/>
    <property type="evidence" value="ECO:0007669"/>
    <property type="project" value="UniProtKB-EC"/>
</dbReference>
<dbReference type="PANTHER" id="PTHR43443">
    <property type="entry name" value="3-HEXULOSE-6-PHOSPHATE ISOMERASE"/>
    <property type="match status" value="1"/>
</dbReference>
<dbReference type="EC" id="5.3.1.27" evidence="3"/>
<protein>
    <submittedName>
        <fullName evidence="3">6-phospho-3-hexuloisomerase</fullName>
        <ecNumber evidence="3">5.3.1.27</ecNumber>
    </submittedName>
</protein>
<dbReference type="OrthoDB" id="9797832at2"/>
<gene>
    <name evidence="3" type="primary">hpi</name>
    <name evidence="3" type="ORF">BN1208_0844</name>
</gene>
<dbReference type="InterPro" id="IPR017552">
    <property type="entry name" value="PHI/rmpB"/>
</dbReference>
<name>A0A0D6EWA5_9PROT</name>
<dbReference type="GO" id="GO:0097367">
    <property type="term" value="F:carbohydrate derivative binding"/>
    <property type="evidence" value="ECO:0007669"/>
    <property type="project" value="InterPro"/>
</dbReference>
<dbReference type="CDD" id="cd05005">
    <property type="entry name" value="SIS_PHI"/>
    <property type="match status" value="1"/>
</dbReference>
<sequence>MHQKLLLDKITSVLAVTEQSNAAKLLKHIDEAGRIFVGGAGRSGLVSRFFAMRLVHSGYQVNMVGEIVTPAIKAGDLFLVISGSGGTKTLLPLLETAKSKGAKIVVISMKNKSPMSDMAELTVQIGNDDSFGLTNGMPMGTSFELSTLIYLEAVISELIHTKGLTEEGMRAIHANLE</sequence>
<dbReference type="InterPro" id="IPR046348">
    <property type="entry name" value="SIS_dom_sf"/>
</dbReference>
<reference evidence="4" key="1">
    <citation type="submission" date="2014-12" db="EMBL/GenBank/DDBJ databases">
        <authorList>
            <person name="Salcher M.M."/>
        </authorList>
    </citation>
    <scope>NUCLEOTIDE SEQUENCE [LARGE SCALE GENOMIC DNA]</scope>
    <source>
        <strain evidence="4">MMS-10A-171</strain>
    </source>
</reference>
<dbReference type="RefSeq" id="WP_046488194.1">
    <property type="nucleotide sequence ID" value="NZ_LN827929.1"/>
</dbReference>
<keyword evidence="3" id="KW-0413">Isomerase</keyword>
<dbReference type="SUPFAM" id="SSF53697">
    <property type="entry name" value="SIS domain"/>
    <property type="match status" value="1"/>
</dbReference>
<dbReference type="GO" id="GO:1901135">
    <property type="term" value="P:carbohydrate derivative metabolic process"/>
    <property type="evidence" value="ECO:0007669"/>
    <property type="project" value="InterPro"/>
</dbReference>
<dbReference type="Pfam" id="PF01380">
    <property type="entry name" value="SIS"/>
    <property type="match status" value="1"/>
</dbReference>
<dbReference type="PROSITE" id="PS51464">
    <property type="entry name" value="SIS"/>
    <property type="match status" value="1"/>
</dbReference>
<evidence type="ECO:0000313" key="4">
    <source>
        <dbReference type="Proteomes" id="UP000064007"/>
    </source>
</evidence>
<dbReference type="STRING" id="1581557.BN1208_0844"/>
<dbReference type="NCBIfam" id="TIGR03127">
    <property type="entry name" value="RuMP_HxlB"/>
    <property type="match status" value="1"/>
</dbReference>
<organism evidence="3 4">
    <name type="scientific">Candidatus Methylopumilus planktonicus</name>
    <dbReference type="NCBI Taxonomy" id="1581557"/>
    <lineage>
        <taxon>Bacteria</taxon>
        <taxon>Pseudomonadati</taxon>
        <taxon>Pseudomonadota</taxon>
        <taxon>Betaproteobacteria</taxon>
        <taxon>Nitrosomonadales</taxon>
        <taxon>Methylophilaceae</taxon>
        <taxon>Candidatus Methylopumilus</taxon>
    </lineage>
</organism>
<dbReference type="InterPro" id="IPR001347">
    <property type="entry name" value="SIS_dom"/>
</dbReference>
<dbReference type="EMBL" id="LN827929">
    <property type="protein sequence ID" value="CEZ19729.1"/>
    <property type="molecule type" value="Genomic_DNA"/>
</dbReference>